<dbReference type="PANTHER" id="PTHR12549">
    <property type="entry name" value="JMJC DOMAIN-CONTAINING HISTONE DEMETHYLATION PROTEIN"/>
    <property type="match status" value="1"/>
</dbReference>
<feature type="compositionally biased region" description="Polar residues" evidence="6">
    <location>
        <begin position="896"/>
        <end position="905"/>
    </location>
</feature>
<evidence type="ECO:0000256" key="3">
    <source>
        <dbReference type="ARBA" id="ARBA00022723"/>
    </source>
</evidence>
<dbReference type="OrthoDB" id="1667110at2759"/>
<dbReference type="PROSITE" id="PS51184">
    <property type="entry name" value="JMJC"/>
    <property type="match status" value="1"/>
</dbReference>
<dbReference type="FunFam" id="2.60.120.650:FF:000033">
    <property type="entry name" value="Transcription factor jumonji (JmjC) domain-containing protein"/>
    <property type="match status" value="1"/>
</dbReference>
<name>A0A834G6N1_RHOSS</name>
<dbReference type="AlphaFoldDB" id="A0A834G6N1"/>
<evidence type="ECO:0000259" key="7">
    <source>
        <dbReference type="PROSITE" id="PS51184"/>
    </source>
</evidence>
<feature type="domain" description="JmjC" evidence="7">
    <location>
        <begin position="664"/>
        <end position="1039"/>
    </location>
</feature>
<evidence type="ECO:0000259" key="8">
    <source>
        <dbReference type="PROSITE" id="PS51667"/>
    </source>
</evidence>
<dbReference type="GO" id="GO:0000118">
    <property type="term" value="C:histone deacetylase complex"/>
    <property type="evidence" value="ECO:0007669"/>
    <property type="project" value="TreeGrafter"/>
</dbReference>
<dbReference type="InterPro" id="IPR014977">
    <property type="entry name" value="WRC_dom"/>
</dbReference>
<dbReference type="GO" id="GO:0000785">
    <property type="term" value="C:chromatin"/>
    <property type="evidence" value="ECO:0007669"/>
    <property type="project" value="TreeGrafter"/>
</dbReference>
<evidence type="ECO:0000313" key="9">
    <source>
        <dbReference type="EMBL" id="KAF7124029.1"/>
    </source>
</evidence>
<accession>A0A834G6N1</accession>
<feature type="compositionally biased region" description="Polar residues" evidence="6">
    <location>
        <begin position="876"/>
        <end position="885"/>
    </location>
</feature>
<dbReference type="SUPFAM" id="SSF51197">
    <property type="entry name" value="Clavaminate synthase-like"/>
    <property type="match status" value="1"/>
</dbReference>
<comment type="subcellular location">
    <subcellularLocation>
        <location evidence="1">Nucleus</location>
    </subcellularLocation>
</comment>
<keyword evidence="4" id="KW-0539">Nucleus</keyword>
<feature type="compositionally biased region" description="Low complexity" evidence="6">
    <location>
        <begin position="122"/>
        <end position="131"/>
    </location>
</feature>
<protein>
    <submittedName>
        <fullName evidence="9">Uncharacterized protein</fullName>
    </submittedName>
</protein>
<keyword evidence="3" id="KW-0479">Metal-binding</keyword>
<evidence type="ECO:0000256" key="4">
    <source>
        <dbReference type="ARBA" id="ARBA00023242"/>
    </source>
</evidence>
<dbReference type="GO" id="GO:0006357">
    <property type="term" value="P:regulation of transcription by RNA polymerase II"/>
    <property type="evidence" value="ECO:0007669"/>
    <property type="project" value="TreeGrafter"/>
</dbReference>
<evidence type="ECO:0000256" key="5">
    <source>
        <dbReference type="PROSITE-ProRule" id="PRU01002"/>
    </source>
</evidence>
<feature type="region of interest" description="Disordered" evidence="6">
    <location>
        <begin position="864"/>
        <end position="905"/>
    </location>
</feature>
<evidence type="ECO:0000256" key="1">
    <source>
        <dbReference type="ARBA" id="ARBA00004123"/>
    </source>
</evidence>
<feature type="compositionally biased region" description="Low complexity" evidence="6">
    <location>
        <begin position="59"/>
        <end position="68"/>
    </location>
</feature>
<dbReference type="EMBL" id="WJXA01000012">
    <property type="protein sequence ID" value="KAF7124029.1"/>
    <property type="molecule type" value="Genomic_DNA"/>
</dbReference>
<feature type="domain" description="WRC" evidence="8">
    <location>
        <begin position="19"/>
        <end position="65"/>
    </location>
</feature>
<dbReference type="PANTHER" id="PTHR12549:SF11">
    <property type="entry name" value="LYSINE-SPECIFIC DEMETHYLASE JMJ25"/>
    <property type="match status" value="1"/>
</dbReference>
<feature type="domain" description="WRC" evidence="8">
    <location>
        <begin position="82"/>
        <end position="128"/>
    </location>
</feature>
<organism evidence="9 10">
    <name type="scientific">Rhododendron simsii</name>
    <name type="common">Sims's rhododendron</name>
    <dbReference type="NCBI Taxonomy" id="118357"/>
    <lineage>
        <taxon>Eukaryota</taxon>
        <taxon>Viridiplantae</taxon>
        <taxon>Streptophyta</taxon>
        <taxon>Embryophyta</taxon>
        <taxon>Tracheophyta</taxon>
        <taxon>Spermatophyta</taxon>
        <taxon>Magnoliopsida</taxon>
        <taxon>eudicotyledons</taxon>
        <taxon>Gunneridae</taxon>
        <taxon>Pentapetalae</taxon>
        <taxon>asterids</taxon>
        <taxon>Ericales</taxon>
        <taxon>Ericaceae</taxon>
        <taxon>Ericoideae</taxon>
        <taxon>Rhodoreae</taxon>
        <taxon>Rhododendron</taxon>
    </lineage>
</organism>
<feature type="compositionally biased region" description="Basic and acidic residues" evidence="6">
    <location>
        <begin position="141"/>
        <end position="156"/>
    </location>
</feature>
<evidence type="ECO:0000256" key="2">
    <source>
        <dbReference type="ARBA" id="ARBA00006801"/>
    </source>
</evidence>
<dbReference type="GO" id="GO:0046872">
    <property type="term" value="F:metal ion binding"/>
    <property type="evidence" value="ECO:0007669"/>
    <property type="project" value="UniProtKB-KW"/>
</dbReference>
<evidence type="ECO:0000256" key="6">
    <source>
        <dbReference type="SAM" id="MobiDB-lite"/>
    </source>
</evidence>
<dbReference type="Gene3D" id="2.60.120.650">
    <property type="entry name" value="Cupin"/>
    <property type="match status" value="2"/>
</dbReference>
<feature type="compositionally biased region" description="Basic residues" evidence="6">
    <location>
        <begin position="157"/>
        <end position="167"/>
    </location>
</feature>
<proteinExistence type="inferred from homology"/>
<comment type="caution">
    <text evidence="9">The sequence shown here is derived from an EMBL/GenBank/DDBJ whole genome shotgun (WGS) entry which is preliminary data.</text>
</comment>
<comment type="caution">
    <text evidence="5">Lacks conserved residue(s) required for the propagation of feature annotation.</text>
</comment>
<dbReference type="GO" id="GO:0032454">
    <property type="term" value="F:histone H3K9 demethylase activity"/>
    <property type="evidence" value="ECO:0007669"/>
    <property type="project" value="InterPro"/>
</dbReference>
<feature type="compositionally biased region" description="Basic and acidic residues" evidence="6">
    <location>
        <begin position="168"/>
        <end position="183"/>
    </location>
</feature>
<sequence length="1076" mass="122041">MSARRRQMAVEEQVASGVPPDHLRCGRMFGTNRQCPGWKMNGKSLCEKHMSLKMLDKNSSSSAVSRVSNDQRKRKRGNKDNGKDHLRCGRIFGTNRRCPGWKMNGKSLCEKHIRLKMLDKNSSSSAVSRVSNDQRKRKRGKKDDGKDERDADESGKKRTVGRKKKKVEKVPRGKNPEDGESNGKRKACLKQNSSRIGARRKHFSTDGGDDKFQMCNQCQGTKRVVRCRNVIPKTSNPSIEKHCRKRYCPPCIETWYPRLSEDAIAKKCPYCRGNCNCKTCLRRTDLLMSTGIAGVPDSKDERIHRLNYLGIYLSATHNKVFSQKYFVHLMAFCTGLSPSHIEILQAVCDKDKRVYCNNCRTSIADFHRSCPNCKYDLCLTCCREIREGCLQSDGDEIVLRYFNRGESYLHGGEPLVSPDQINSSISFDSKPKPEWKATETGCIPCPPEEMGGCGHDHLDLKSIFPENVSELRKKVEKLVKTQIFAKVPGVSEEHCSCLKMNGEVDVGNGKLRQASSRIDAKDNYLYCPLTSDIQQGDLEHFQSHLVTGEPVIVRNVHEFTNGLSWEPMVMWRAFRELTRTKGSNSDVMVTVADCLDWCEVSLLKADINIHQFFKGYSEGRYDRNDWPKMLKLKDWPPSNLLEERLPCHAAEFILALPYLEYTHPCSGILNMASKLPKDALKPDLGPKTYIAYGFSEELGRGDSVTKLHLDMSDAFNVFAEVSEDISQKGKGTISSKNGNLKCGGFRIGKGMWKKASMSFDLVEDLEEFKEELVKSILTLFSVASLSLFDLQISLVNVLIHTSEVKPTSHQLSKIKKLKKKHADHDLKEIMGTGRADNEVRRKGRQGTGSGCGKKMAGRKLSNGLGIKSEHFRNKDANTANFQEGGTRNKTEEWSPGENNNVHPNNLQVDSISEKNWNELETAEGGAVWDIFRRQDVPKLKEYLKKHHNEFRHLYCNPVPQVVHPIHDQAFYLTSHHKRKLKEDFGVEPWTFVQELGEAVFIPAGCPHQVRNLKSCIKVALDFVSPENIVECIRLTNEFRLLPKNHCAKDDKLEVKKMSLYALKETVKDLEQLTRSV</sequence>
<dbReference type="Pfam" id="PF02373">
    <property type="entry name" value="JmjC"/>
    <property type="match status" value="1"/>
</dbReference>
<gene>
    <name evidence="9" type="ORF">RHSIM_Rhsim12G0105000</name>
</gene>
<dbReference type="Proteomes" id="UP000626092">
    <property type="component" value="Unassembled WGS sequence"/>
</dbReference>
<dbReference type="GO" id="GO:0031490">
    <property type="term" value="F:chromatin DNA binding"/>
    <property type="evidence" value="ECO:0007669"/>
    <property type="project" value="TreeGrafter"/>
</dbReference>
<feature type="region of interest" description="Disordered" evidence="6">
    <location>
        <begin position="840"/>
        <end position="859"/>
    </location>
</feature>
<dbReference type="SMART" id="SM00558">
    <property type="entry name" value="JmjC"/>
    <property type="match status" value="1"/>
</dbReference>
<reference evidence="9" key="1">
    <citation type="submission" date="2019-11" db="EMBL/GenBank/DDBJ databases">
        <authorList>
            <person name="Liu Y."/>
            <person name="Hou J."/>
            <person name="Li T.-Q."/>
            <person name="Guan C.-H."/>
            <person name="Wu X."/>
            <person name="Wu H.-Z."/>
            <person name="Ling F."/>
            <person name="Zhang R."/>
            <person name="Shi X.-G."/>
            <person name="Ren J.-P."/>
            <person name="Chen E.-F."/>
            <person name="Sun J.-M."/>
        </authorList>
    </citation>
    <scope>NUCLEOTIDE SEQUENCE</scope>
    <source>
        <strain evidence="9">Adult_tree_wgs_1</strain>
        <tissue evidence="9">Leaves</tissue>
    </source>
</reference>
<dbReference type="InterPro" id="IPR003347">
    <property type="entry name" value="JmjC_dom"/>
</dbReference>
<feature type="region of interest" description="Disordered" evidence="6">
    <location>
        <begin position="120"/>
        <end position="205"/>
    </location>
</feature>
<feature type="region of interest" description="Disordered" evidence="6">
    <location>
        <begin position="56"/>
        <end position="86"/>
    </location>
</feature>
<keyword evidence="10" id="KW-1185">Reference proteome</keyword>
<dbReference type="InterPro" id="IPR045109">
    <property type="entry name" value="LSDs-like"/>
</dbReference>
<dbReference type="PROSITE" id="PS51667">
    <property type="entry name" value="WRC"/>
    <property type="match status" value="2"/>
</dbReference>
<dbReference type="GO" id="GO:0003712">
    <property type="term" value="F:transcription coregulator activity"/>
    <property type="evidence" value="ECO:0007669"/>
    <property type="project" value="TreeGrafter"/>
</dbReference>
<evidence type="ECO:0000313" key="10">
    <source>
        <dbReference type="Proteomes" id="UP000626092"/>
    </source>
</evidence>
<comment type="similarity">
    <text evidence="2">Belongs to the JARID1 histone demethylase family.</text>
</comment>